<dbReference type="EMBL" id="GBRH01237932">
    <property type="protein sequence ID" value="JAD59963.1"/>
    <property type="molecule type" value="Transcribed_RNA"/>
</dbReference>
<proteinExistence type="predicted"/>
<evidence type="ECO:0000313" key="1">
    <source>
        <dbReference type="EMBL" id="JAD59963.1"/>
    </source>
</evidence>
<organism evidence="1">
    <name type="scientific">Arundo donax</name>
    <name type="common">Giant reed</name>
    <name type="synonym">Donax arundinaceus</name>
    <dbReference type="NCBI Taxonomy" id="35708"/>
    <lineage>
        <taxon>Eukaryota</taxon>
        <taxon>Viridiplantae</taxon>
        <taxon>Streptophyta</taxon>
        <taxon>Embryophyta</taxon>
        <taxon>Tracheophyta</taxon>
        <taxon>Spermatophyta</taxon>
        <taxon>Magnoliopsida</taxon>
        <taxon>Liliopsida</taxon>
        <taxon>Poales</taxon>
        <taxon>Poaceae</taxon>
        <taxon>PACMAD clade</taxon>
        <taxon>Arundinoideae</taxon>
        <taxon>Arundineae</taxon>
        <taxon>Arundo</taxon>
    </lineage>
</organism>
<sequence>MFCKWETVNSLPHIAQLIVQSINQTAADA</sequence>
<accession>A0A0A9BCR3</accession>
<reference evidence="1" key="2">
    <citation type="journal article" date="2015" name="Data Brief">
        <title>Shoot transcriptome of the giant reed, Arundo donax.</title>
        <authorList>
            <person name="Barrero R.A."/>
            <person name="Guerrero F.D."/>
            <person name="Moolhuijzen P."/>
            <person name="Goolsby J.A."/>
            <person name="Tidwell J."/>
            <person name="Bellgard S.E."/>
            <person name="Bellgard M.I."/>
        </authorList>
    </citation>
    <scope>NUCLEOTIDE SEQUENCE</scope>
    <source>
        <tissue evidence="1">Shoot tissue taken approximately 20 cm above the soil surface</tissue>
    </source>
</reference>
<protein>
    <submittedName>
        <fullName evidence="1">Uncharacterized protein</fullName>
    </submittedName>
</protein>
<name>A0A0A9BCR3_ARUDO</name>
<reference evidence="1" key="1">
    <citation type="submission" date="2014-09" db="EMBL/GenBank/DDBJ databases">
        <authorList>
            <person name="Magalhaes I.L.F."/>
            <person name="Oliveira U."/>
            <person name="Santos F.R."/>
            <person name="Vidigal T.H.D.A."/>
            <person name="Brescovit A.D."/>
            <person name="Santos A.J."/>
        </authorList>
    </citation>
    <scope>NUCLEOTIDE SEQUENCE</scope>
    <source>
        <tissue evidence="1">Shoot tissue taken approximately 20 cm above the soil surface</tissue>
    </source>
</reference>
<dbReference type="AlphaFoldDB" id="A0A0A9BCR3"/>